<dbReference type="GO" id="GO:0003676">
    <property type="term" value="F:nucleic acid binding"/>
    <property type="evidence" value="ECO:0007669"/>
    <property type="project" value="InterPro"/>
</dbReference>
<evidence type="ECO:0000256" key="1">
    <source>
        <dbReference type="SAM" id="MobiDB-lite"/>
    </source>
</evidence>
<evidence type="ECO:0008006" key="4">
    <source>
        <dbReference type="Google" id="ProtNLM"/>
    </source>
</evidence>
<dbReference type="GeneID" id="34557072"/>
<reference evidence="2 3" key="1">
    <citation type="submission" date="2016-09" db="EMBL/GenBank/DDBJ databases">
        <authorList>
            <person name="Capua I."/>
            <person name="De Benedictis P."/>
            <person name="Joannis T."/>
            <person name="Lombin L.H."/>
            <person name="Cattoli G."/>
        </authorList>
    </citation>
    <scope>NUCLEOTIDE SEQUENCE [LARGE SCALE GENOMIC DNA]</scope>
    <source>
        <strain evidence="2 3">IMI 309357</strain>
    </source>
</reference>
<gene>
    <name evidence="2" type="ORF">CORC01_03913</name>
</gene>
<dbReference type="Proteomes" id="UP000176998">
    <property type="component" value="Unassembled WGS sequence"/>
</dbReference>
<dbReference type="AlphaFoldDB" id="A0A1G4BHG2"/>
<organism evidence="2 3">
    <name type="scientific">Colletotrichum orchidophilum</name>
    <dbReference type="NCBI Taxonomy" id="1209926"/>
    <lineage>
        <taxon>Eukaryota</taxon>
        <taxon>Fungi</taxon>
        <taxon>Dikarya</taxon>
        <taxon>Ascomycota</taxon>
        <taxon>Pezizomycotina</taxon>
        <taxon>Sordariomycetes</taxon>
        <taxon>Hypocreomycetidae</taxon>
        <taxon>Glomerellales</taxon>
        <taxon>Glomerellaceae</taxon>
        <taxon>Colletotrichum</taxon>
    </lineage>
</organism>
<comment type="caution">
    <text evidence="2">The sequence shown here is derived from an EMBL/GenBank/DDBJ whole genome shotgun (WGS) entry which is preliminary data.</text>
</comment>
<evidence type="ECO:0000313" key="3">
    <source>
        <dbReference type="Proteomes" id="UP000176998"/>
    </source>
</evidence>
<evidence type="ECO:0000313" key="2">
    <source>
        <dbReference type="EMBL" id="OHF00839.1"/>
    </source>
</evidence>
<dbReference type="SUPFAM" id="SSF54928">
    <property type="entry name" value="RNA-binding domain, RBD"/>
    <property type="match status" value="1"/>
</dbReference>
<feature type="region of interest" description="Disordered" evidence="1">
    <location>
        <begin position="172"/>
        <end position="199"/>
    </location>
</feature>
<sequence>MAGFDLLSGSPPRGGLLQAPLRATADSLGGQAQNSHIRNGQGRQANGTRLIGSPITSNQTNGYPAASLVHGAVMGRNSQYINRYQDRSNSINEILEMNYNDDADLPRGMGQIGVTHSNAAHTEGFRAITSNTNFQPRASSSSSSFGSSSTDPFSVGSTALPTSVVHGMTAHKAEAAGKNEGKGKETTTYSPPSSISPDCSSANNTSFNIEAHGQKFNTEVETCEVSGPGFNHWAIPPLRDQVLPNREPATPGFSGRGIPANNFRGGPHSDLAARPQQLPQLQQTQEPGSSQSYNQVFNTQPGVVKPSIYRSNQAPIGTGRLNRQGLNNWQPVQASSSLDREVTGSVVANPKFEDYAPLGEFRPMNAVNRTFFRPEDDPQQDLKVAQGVSVNYKGDATNQRNLSEDIAEWKNVSFFLTNLPPDVTYSQLLSQIRGMGRVWATVINPPDNSNHHTSAAKLVFFELAAAQRFYAYCRNPAQRLIIGGYAVKIVRNRIKKSEEDVGGYHSRVLIVMGDLGFVNKDRLLRYFRSKLEFDLEEVICLVQDPQTRMGELEIRFACYRNQAESARKALSTEYPPGATLPGGRISPIWELRYGTDPCSV</sequence>
<proteinExistence type="predicted"/>
<feature type="region of interest" description="Disordered" evidence="1">
    <location>
        <begin position="27"/>
        <end position="49"/>
    </location>
</feature>
<dbReference type="OrthoDB" id="3508416at2759"/>
<dbReference type="STRING" id="1209926.A0A1G4BHG2"/>
<accession>A0A1G4BHG2</accession>
<name>A0A1G4BHG2_9PEZI</name>
<protein>
    <recommendedName>
        <fullName evidence="4">RRM domain-containing protein</fullName>
    </recommendedName>
</protein>
<feature type="compositionally biased region" description="Low complexity" evidence="1">
    <location>
        <begin position="139"/>
        <end position="149"/>
    </location>
</feature>
<feature type="region of interest" description="Disordered" evidence="1">
    <location>
        <begin position="242"/>
        <end position="272"/>
    </location>
</feature>
<keyword evidence="3" id="KW-1185">Reference proteome</keyword>
<dbReference type="RefSeq" id="XP_022477981.1">
    <property type="nucleotide sequence ID" value="XM_022615562.1"/>
</dbReference>
<feature type="compositionally biased region" description="Low complexity" evidence="1">
    <location>
        <begin position="186"/>
        <end position="199"/>
    </location>
</feature>
<feature type="compositionally biased region" description="Polar residues" evidence="1">
    <location>
        <begin position="30"/>
        <end position="47"/>
    </location>
</feature>
<feature type="region of interest" description="Disordered" evidence="1">
    <location>
        <begin position="131"/>
        <end position="154"/>
    </location>
</feature>
<dbReference type="InterPro" id="IPR035979">
    <property type="entry name" value="RBD_domain_sf"/>
</dbReference>
<dbReference type="EMBL" id="MJBS01000024">
    <property type="protein sequence ID" value="OHF00839.1"/>
    <property type="molecule type" value="Genomic_DNA"/>
</dbReference>
<feature type="compositionally biased region" description="Basic and acidic residues" evidence="1">
    <location>
        <begin position="172"/>
        <end position="185"/>
    </location>
</feature>